<protein>
    <recommendedName>
        <fullName evidence="6">EGF-like domain-containing protein</fullName>
    </recommendedName>
</protein>
<name>A0A4U5LTG2_STECR</name>
<feature type="compositionally biased region" description="Low complexity" evidence="1">
    <location>
        <begin position="178"/>
        <end position="201"/>
    </location>
</feature>
<comment type="caution">
    <text evidence="4">The sequence shown here is derived from an EMBL/GenBank/DDBJ whole genome shotgun (WGS) entry which is preliminary data.</text>
</comment>
<evidence type="ECO:0000256" key="2">
    <source>
        <dbReference type="SAM" id="Phobius"/>
    </source>
</evidence>
<keyword evidence="3" id="KW-0732">Signal</keyword>
<accession>A0A4U5LTG2</accession>
<feature type="signal peptide" evidence="3">
    <location>
        <begin position="1"/>
        <end position="17"/>
    </location>
</feature>
<sequence>MLLLVAILGFLPWTAYSLKCESDPLRIFWYNSKDPTHNFNFVHDAASKTDDYGMSLIRYYSLSPSTFQGQIYVLSHVFKNPQGYVEFVVNDGDSVPAIYGSEFEMETYVSEGAHISFPNCKPPVEGNQCDVTNCTQGYVCVCCDGYIDCPVPSYPSTTITSFIPTTFTTTVGISASDSTNSGIPSNSTSSTTPFLTFSTETPQDNNSTGQGINYSHARKGLQKLANTTITSSNVKHAMQQALNFSRLGDDLGADDITCLSIVLEKASLLPDIPKALTVNGFPLYMPSLLVFSLFWLVAFKAALDLC</sequence>
<dbReference type="EMBL" id="AZBU02000012">
    <property type="protein sequence ID" value="TKR59356.1"/>
    <property type="molecule type" value="Genomic_DNA"/>
</dbReference>
<keyword evidence="2" id="KW-1133">Transmembrane helix</keyword>
<organism evidence="4 5">
    <name type="scientific">Steinernema carpocapsae</name>
    <name type="common">Entomopathogenic nematode</name>
    <dbReference type="NCBI Taxonomy" id="34508"/>
    <lineage>
        <taxon>Eukaryota</taxon>
        <taxon>Metazoa</taxon>
        <taxon>Ecdysozoa</taxon>
        <taxon>Nematoda</taxon>
        <taxon>Chromadorea</taxon>
        <taxon>Rhabditida</taxon>
        <taxon>Tylenchina</taxon>
        <taxon>Panagrolaimomorpha</taxon>
        <taxon>Strongyloidoidea</taxon>
        <taxon>Steinernematidae</taxon>
        <taxon>Steinernema</taxon>
    </lineage>
</organism>
<feature type="compositionally biased region" description="Polar residues" evidence="1">
    <location>
        <begin position="202"/>
        <end position="212"/>
    </location>
</feature>
<evidence type="ECO:0000256" key="3">
    <source>
        <dbReference type="SAM" id="SignalP"/>
    </source>
</evidence>
<evidence type="ECO:0000313" key="5">
    <source>
        <dbReference type="Proteomes" id="UP000298663"/>
    </source>
</evidence>
<keyword evidence="5" id="KW-1185">Reference proteome</keyword>
<evidence type="ECO:0000256" key="1">
    <source>
        <dbReference type="SAM" id="MobiDB-lite"/>
    </source>
</evidence>
<proteinExistence type="predicted"/>
<evidence type="ECO:0008006" key="6">
    <source>
        <dbReference type="Google" id="ProtNLM"/>
    </source>
</evidence>
<gene>
    <name evidence="4" type="ORF">L596_029040</name>
</gene>
<dbReference type="AlphaFoldDB" id="A0A4U5LTG2"/>
<keyword evidence="2" id="KW-0812">Transmembrane</keyword>
<feature type="region of interest" description="Disordered" evidence="1">
    <location>
        <begin position="177"/>
        <end position="212"/>
    </location>
</feature>
<reference evidence="4 5" key="1">
    <citation type="journal article" date="2015" name="Genome Biol.">
        <title>Comparative genomics of Steinernema reveals deeply conserved gene regulatory networks.</title>
        <authorList>
            <person name="Dillman A.R."/>
            <person name="Macchietto M."/>
            <person name="Porter C.F."/>
            <person name="Rogers A."/>
            <person name="Williams B."/>
            <person name="Antoshechkin I."/>
            <person name="Lee M.M."/>
            <person name="Goodwin Z."/>
            <person name="Lu X."/>
            <person name="Lewis E.E."/>
            <person name="Goodrich-Blair H."/>
            <person name="Stock S.P."/>
            <person name="Adams B.J."/>
            <person name="Sternberg P.W."/>
            <person name="Mortazavi A."/>
        </authorList>
    </citation>
    <scope>NUCLEOTIDE SEQUENCE [LARGE SCALE GENOMIC DNA]</scope>
    <source>
        <strain evidence="4 5">ALL</strain>
    </source>
</reference>
<reference evidence="4 5" key="2">
    <citation type="journal article" date="2019" name="G3 (Bethesda)">
        <title>Hybrid Assembly of the Genome of the Entomopathogenic Nematode Steinernema carpocapsae Identifies the X-Chromosome.</title>
        <authorList>
            <person name="Serra L."/>
            <person name="Macchietto M."/>
            <person name="Macias-Munoz A."/>
            <person name="McGill C.J."/>
            <person name="Rodriguez I.M."/>
            <person name="Rodriguez B."/>
            <person name="Murad R."/>
            <person name="Mortazavi A."/>
        </authorList>
    </citation>
    <scope>NUCLEOTIDE SEQUENCE [LARGE SCALE GENOMIC DNA]</scope>
    <source>
        <strain evidence="4 5">ALL</strain>
    </source>
</reference>
<feature type="transmembrane region" description="Helical" evidence="2">
    <location>
        <begin position="283"/>
        <end position="303"/>
    </location>
</feature>
<evidence type="ECO:0000313" key="4">
    <source>
        <dbReference type="EMBL" id="TKR59356.1"/>
    </source>
</evidence>
<keyword evidence="2" id="KW-0472">Membrane</keyword>
<feature type="chain" id="PRO_5020343297" description="EGF-like domain-containing protein" evidence="3">
    <location>
        <begin position="18"/>
        <end position="306"/>
    </location>
</feature>
<dbReference type="Proteomes" id="UP000298663">
    <property type="component" value="Unassembled WGS sequence"/>
</dbReference>